<dbReference type="AlphaFoldDB" id="A0AAU9JT89"/>
<evidence type="ECO:0000256" key="4">
    <source>
        <dbReference type="SAM" id="MobiDB-lite"/>
    </source>
</evidence>
<reference evidence="6" key="1">
    <citation type="submission" date="2021-09" db="EMBL/GenBank/DDBJ databases">
        <authorList>
            <consortium name="AG Swart"/>
            <person name="Singh M."/>
            <person name="Singh A."/>
            <person name="Seah K."/>
            <person name="Emmerich C."/>
        </authorList>
    </citation>
    <scope>NUCLEOTIDE SEQUENCE</scope>
    <source>
        <strain evidence="6">ATCC30299</strain>
    </source>
</reference>
<evidence type="ECO:0000313" key="7">
    <source>
        <dbReference type="Proteomes" id="UP001162131"/>
    </source>
</evidence>
<dbReference type="Proteomes" id="UP001162131">
    <property type="component" value="Unassembled WGS sequence"/>
</dbReference>
<evidence type="ECO:0000256" key="1">
    <source>
        <dbReference type="ARBA" id="ARBA00022490"/>
    </source>
</evidence>
<dbReference type="InterPro" id="IPR037518">
    <property type="entry name" value="MPN"/>
</dbReference>
<feature type="compositionally biased region" description="Basic and acidic residues" evidence="4">
    <location>
        <begin position="235"/>
        <end position="254"/>
    </location>
</feature>
<keyword evidence="2" id="KW-0396">Initiation factor</keyword>
<evidence type="ECO:0000256" key="2">
    <source>
        <dbReference type="ARBA" id="ARBA00022540"/>
    </source>
</evidence>
<dbReference type="GO" id="GO:0003743">
    <property type="term" value="F:translation initiation factor activity"/>
    <property type="evidence" value="ECO:0007669"/>
    <property type="project" value="UniProtKB-KW"/>
</dbReference>
<dbReference type="InterPro" id="IPR000555">
    <property type="entry name" value="JAMM/MPN+_dom"/>
</dbReference>
<feature type="domain" description="MPN" evidence="5">
    <location>
        <begin position="7"/>
        <end position="137"/>
    </location>
</feature>
<keyword evidence="1" id="KW-0963">Cytoplasm</keyword>
<comment type="caution">
    <text evidence="6">The sequence shown here is derived from an EMBL/GenBank/DDBJ whole genome shotgun (WGS) entry which is preliminary data.</text>
</comment>
<evidence type="ECO:0000256" key="3">
    <source>
        <dbReference type="ARBA" id="ARBA00022917"/>
    </source>
</evidence>
<gene>
    <name evidence="6" type="ORF">BSTOLATCC_MIC35125</name>
</gene>
<dbReference type="CDD" id="cd08065">
    <property type="entry name" value="MPN_eIF3h"/>
    <property type="match status" value="1"/>
</dbReference>
<dbReference type="PROSITE" id="PS50249">
    <property type="entry name" value="MPN"/>
    <property type="match status" value="1"/>
</dbReference>
<dbReference type="EMBL" id="CAJZBQ010000035">
    <property type="protein sequence ID" value="CAG9324104.1"/>
    <property type="molecule type" value="Genomic_DNA"/>
</dbReference>
<sequence>MSDLFCVKLEGTVLLKVIQHCQDTDATAIGQLIGLESSNSLEVTNCFPLPSNSSIGPQELEDYSRIMCKQLKDLYFENSVIGWYQRSDEGEFLDISSIEYQYNMQIEIPNAVMVVYDPVLLVSGGFPLKAYRLTQEFLDFFSDEEFTTQRAASLGVNSKTVFTEIPLRIENSMVTNAFLAQYAPDPYEVTDKDCFEPFIKKHLEAIEQGLDELLERQQKLYGYTKAVQKQKQQQKFHEAQREAENKKREERGEPLLDLTEGTGSLYRPIQPPSRLESLLVSQQLNTLGEELGEFCGESQAKVDLFISLGQK</sequence>
<keyword evidence="7" id="KW-1185">Reference proteome</keyword>
<name>A0AAU9JT89_9CILI</name>
<keyword evidence="3" id="KW-0648">Protein biosynthesis</keyword>
<dbReference type="PANTHER" id="PTHR10410">
    <property type="entry name" value="EUKARYOTIC TRANSLATION INITIATION FACTOR 3 -RELATED"/>
    <property type="match status" value="1"/>
</dbReference>
<dbReference type="Gene3D" id="3.40.140.10">
    <property type="entry name" value="Cytidine Deaminase, domain 2"/>
    <property type="match status" value="1"/>
</dbReference>
<proteinExistence type="predicted"/>
<organism evidence="6 7">
    <name type="scientific">Blepharisma stoltei</name>
    <dbReference type="NCBI Taxonomy" id="1481888"/>
    <lineage>
        <taxon>Eukaryota</taxon>
        <taxon>Sar</taxon>
        <taxon>Alveolata</taxon>
        <taxon>Ciliophora</taxon>
        <taxon>Postciliodesmatophora</taxon>
        <taxon>Heterotrichea</taxon>
        <taxon>Heterotrichida</taxon>
        <taxon>Blepharismidae</taxon>
        <taxon>Blepharisma</taxon>
    </lineage>
</organism>
<evidence type="ECO:0000313" key="6">
    <source>
        <dbReference type="EMBL" id="CAG9324104.1"/>
    </source>
</evidence>
<dbReference type="SMART" id="SM00232">
    <property type="entry name" value="JAB_MPN"/>
    <property type="match status" value="1"/>
</dbReference>
<protein>
    <recommendedName>
        <fullName evidence="5">MPN domain-containing protein</fullName>
    </recommendedName>
</protein>
<dbReference type="InterPro" id="IPR045810">
    <property type="entry name" value="eIF3h_C"/>
</dbReference>
<evidence type="ECO:0000259" key="5">
    <source>
        <dbReference type="PROSITE" id="PS50249"/>
    </source>
</evidence>
<dbReference type="GO" id="GO:0008237">
    <property type="term" value="F:metallopeptidase activity"/>
    <property type="evidence" value="ECO:0007669"/>
    <property type="project" value="InterPro"/>
</dbReference>
<dbReference type="Pfam" id="PF01398">
    <property type="entry name" value="JAB"/>
    <property type="match status" value="1"/>
</dbReference>
<dbReference type="InterPro" id="IPR027524">
    <property type="entry name" value="eIF3h"/>
</dbReference>
<accession>A0AAU9JT89</accession>
<dbReference type="GO" id="GO:0005852">
    <property type="term" value="C:eukaryotic translation initiation factor 3 complex"/>
    <property type="evidence" value="ECO:0007669"/>
    <property type="project" value="InterPro"/>
</dbReference>
<feature type="region of interest" description="Disordered" evidence="4">
    <location>
        <begin position="232"/>
        <end position="267"/>
    </location>
</feature>
<dbReference type="Pfam" id="PF19445">
    <property type="entry name" value="eIF3h_C"/>
    <property type="match status" value="1"/>
</dbReference>
<dbReference type="InterPro" id="IPR050242">
    <property type="entry name" value="JAMM_MPN+_peptidase_M67A"/>
</dbReference>